<dbReference type="RefSeq" id="WP_152358185.1">
    <property type="nucleotide sequence ID" value="NZ_WBSM01000005.1"/>
</dbReference>
<evidence type="ECO:0000313" key="3">
    <source>
        <dbReference type="EMBL" id="NEG72055.1"/>
    </source>
</evidence>
<keyword evidence="1" id="KW-0812">Transmembrane</keyword>
<dbReference type="OrthoDB" id="3233361at2"/>
<feature type="transmembrane region" description="Helical" evidence="1">
    <location>
        <begin position="32"/>
        <end position="55"/>
    </location>
</feature>
<feature type="transmembrane region" description="Helical" evidence="1">
    <location>
        <begin position="103"/>
        <end position="121"/>
    </location>
</feature>
<keyword evidence="1" id="KW-0472">Membrane</keyword>
<evidence type="ECO:0000313" key="5">
    <source>
        <dbReference type="Proteomes" id="UP000482084"/>
    </source>
</evidence>
<reference evidence="2 5" key="2">
    <citation type="submission" date="2019-10" db="EMBL/GenBank/DDBJ databases">
        <title>Characterization of the phylogenetic diversity of two novel species belonging to the genus Bifidobacterium: Bifidobacterium cebidarum sp. nov. and Bifidobacterium leontopitheci sp. nov.</title>
        <authorList>
            <person name="Lugli G.A."/>
            <person name="Duranti S."/>
            <person name="Milani C."/>
            <person name="Turroni F."/>
            <person name="Ventura M."/>
        </authorList>
    </citation>
    <scope>NUCLEOTIDE SEQUENCE [LARGE SCALE GENOMIC DNA]</scope>
    <source>
        <strain evidence="2 5">DSM 100688</strain>
    </source>
</reference>
<dbReference type="Proteomes" id="UP000469943">
    <property type="component" value="Unassembled WGS sequence"/>
</dbReference>
<dbReference type="EMBL" id="WBSM01000005">
    <property type="protein sequence ID" value="KAB8287998.1"/>
    <property type="molecule type" value="Genomic_DNA"/>
</dbReference>
<sequence length="137" mass="15190">MTLNRYIAMRMIVEIVGAVACAAQIFRNDTLTSLIIAGLVTLLWLIGEIWIVRVLDRERPRTDELSDQHQLTAFRFAFFIMIAVLVAIGVVGMLATLVSHVPFVVPPMLLPAVAMLALAVADARYLWLEHDGGTDED</sequence>
<keyword evidence="5" id="KW-1185">Reference proteome</keyword>
<keyword evidence="1" id="KW-1133">Transmembrane helix</keyword>
<dbReference type="AlphaFoldDB" id="A0A6L4X029"/>
<dbReference type="EMBL" id="WHZX01000005">
    <property type="protein sequence ID" value="NEG72055.1"/>
    <property type="molecule type" value="Genomic_DNA"/>
</dbReference>
<evidence type="ECO:0000313" key="2">
    <source>
        <dbReference type="EMBL" id="KAB8287998.1"/>
    </source>
</evidence>
<comment type="caution">
    <text evidence="2">The sequence shown here is derived from an EMBL/GenBank/DDBJ whole genome shotgun (WGS) entry which is preliminary data.</text>
</comment>
<dbReference type="Proteomes" id="UP000482084">
    <property type="component" value="Unassembled WGS sequence"/>
</dbReference>
<organism evidence="2 5">
    <name type="scientific">Bifidobacterium ramosum</name>
    <dbReference type="NCBI Taxonomy" id="1798158"/>
    <lineage>
        <taxon>Bacteria</taxon>
        <taxon>Bacillati</taxon>
        <taxon>Actinomycetota</taxon>
        <taxon>Actinomycetes</taxon>
        <taxon>Bifidobacteriales</taxon>
        <taxon>Bifidobacteriaceae</taxon>
        <taxon>Bifidobacterium</taxon>
    </lineage>
</organism>
<feature type="transmembrane region" description="Helical" evidence="1">
    <location>
        <begin position="76"/>
        <end position="97"/>
    </location>
</feature>
<evidence type="ECO:0000313" key="4">
    <source>
        <dbReference type="Proteomes" id="UP000469943"/>
    </source>
</evidence>
<reference evidence="3 4" key="1">
    <citation type="submission" date="2019-10" db="EMBL/GenBank/DDBJ databases">
        <title>Bifidobacterium from non-human primates.</title>
        <authorList>
            <person name="Modesto M."/>
        </authorList>
    </citation>
    <scope>NUCLEOTIDE SEQUENCE [LARGE SCALE GENOMIC DNA]</scope>
    <source>
        <strain evidence="3 4">TREM</strain>
    </source>
</reference>
<accession>A0A6L4X029</accession>
<feature type="transmembrane region" description="Helical" evidence="1">
    <location>
        <begin position="7"/>
        <end position="26"/>
    </location>
</feature>
<proteinExistence type="predicted"/>
<protein>
    <submittedName>
        <fullName evidence="2">Uncharacterized protein</fullName>
    </submittedName>
</protein>
<name>A0A6L4X029_9BIFI</name>
<gene>
    <name evidence="2" type="ORF">DSM100688_1108</name>
    <name evidence="3" type="ORF">GFD24_07540</name>
</gene>
<evidence type="ECO:0000256" key="1">
    <source>
        <dbReference type="SAM" id="Phobius"/>
    </source>
</evidence>